<accession>A0A9X2ANT4</accession>
<evidence type="ECO:0000313" key="2">
    <source>
        <dbReference type="EMBL" id="MCI2230249.1"/>
    </source>
</evidence>
<keyword evidence="1" id="KW-1133">Transmembrane helix</keyword>
<organism evidence="2 3">
    <name type="scientific">Polaribacter marinus</name>
    <dbReference type="NCBI Taxonomy" id="2916838"/>
    <lineage>
        <taxon>Bacteria</taxon>
        <taxon>Pseudomonadati</taxon>
        <taxon>Bacteroidota</taxon>
        <taxon>Flavobacteriia</taxon>
        <taxon>Flavobacteriales</taxon>
        <taxon>Flavobacteriaceae</taxon>
    </lineage>
</organism>
<dbReference type="EMBL" id="JAKQYM010000012">
    <property type="protein sequence ID" value="MCI2230249.1"/>
    <property type="molecule type" value="Genomic_DNA"/>
</dbReference>
<dbReference type="AlphaFoldDB" id="A0A9X2ANT4"/>
<keyword evidence="3" id="KW-1185">Reference proteome</keyword>
<protein>
    <submittedName>
        <fullName evidence="2">Uncharacterized protein</fullName>
    </submittedName>
</protein>
<evidence type="ECO:0000313" key="3">
    <source>
        <dbReference type="Proteomes" id="UP001139369"/>
    </source>
</evidence>
<feature type="transmembrane region" description="Helical" evidence="1">
    <location>
        <begin position="61"/>
        <end position="83"/>
    </location>
</feature>
<proteinExistence type="predicted"/>
<feature type="transmembrane region" description="Helical" evidence="1">
    <location>
        <begin position="37"/>
        <end position="55"/>
    </location>
</feature>
<sequence>MENNINEWTELWSQQKADNLDVDLLTKQLTKLDRITTFQKLFFLLVTIFSMYSMLTHLSKNIFNTTAIILILLGFLIILVPLFENKPNFKIESTNQFIENQIKYLKKKLLIPKVYILIFIILFVLALNIAFLGAFSELRNSTRIFFHFSTFILFIILFVARNKGVKNYQKKIFPLIEKLKQIKNQE</sequence>
<feature type="transmembrane region" description="Helical" evidence="1">
    <location>
        <begin position="141"/>
        <end position="160"/>
    </location>
</feature>
<gene>
    <name evidence="2" type="ORF">MC378_13810</name>
</gene>
<keyword evidence="1" id="KW-0472">Membrane</keyword>
<feature type="transmembrane region" description="Helical" evidence="1">
    <location>
        <begin position="114"/>
        <end position="135"/>
    </location>
</feature>
<name>A0A9X2ANT4_9FLAO</name>
<reference evidence="2" key="1">
    <citation type="submission" date="2022-02" db="EMBL/GenBank/DDBJ databases">
        <title>Polaribacter sp. MSW13, isolated from seawater.</title>
        <authorList>
            <person name="Kristyanto S."/>
            <person name="Jung J."/>
            <person name="Jeon C.O."/>
        </authorList>
    </citation>
    <scope>NUCLEOTIDE SEQUENCE</scope>
    <source>
        <strain evidence="2">MSW13</strain>
    </source>
</reference>
<keyword evidence="1" id="KW-0812">Transmembrane</keyword>
<evidence type="ECO:0000256" key="1">
    <source>
        <dbReference type="SAM" id="Phobius"/>
    </source>
</evidence>
<dbReference type="Proteomes" id="UP001139369">
    <property type="component" value="Unassembled WGS sequence"/>
</dbReference>
<dbReference type="RefSeq" id="WP_242179359.1">
    <property type="nucleotide sequence ID" value="NZ_JAKQYM010000012.1"/>
</dbReference>
<comment type="caution">
    <text evidence="2">The sequence shown here is derived from an EMBL/GenBank/DDBJ whole genome shotgun (WGS) entry which is preliminary data.</text>
</comment>